<feature type="compositionally biased region" description="Acidic residues" evidence="3">
    <location>
        <begin position="534"/>
        <end position="550"/>
    </location>
</feature>
<dbReference type="SMART" id="SM00312">
    <property type="entry name" value="PX"/>
    <property type="match status" value="1"/>
</dbReference>
<dbReference type="PROSITE" id="PS50002">
    <property type="entry name" value="SH3"/>
    <property type="match status" value="1"/>
</dbReference>
<dbReference type="GO" id="GO:0005886">
    <property type="term" value="C:plasma membrane"/>
    <property type="evidence" value="ECO:0007669"/>
    <property type="project" value="TreeGrafter"/>
</dbReference>
<dbReference type="OrthoDB" id="10254720at2759"/>
<dbReference type="CDD" id="cd00174">
    <property type="entry name" value="SH3"/>
    <property type="match status" value="1"/>
</dbReference>
<feature type="region of interest" description="Disordered" evidence="3">
    <location>
        <begin position="115"/>
        <end position="162"/>
    </location>
</feature>
<dbReference type="Pfam" id="PF01399">
    <property type="entry name" value="PCI"/>
    <property type="match status" value="1"/>
</dbReference>
<dbReference type="Pfam" id="PF14604">
    <property type="entry name" value="SH3_9"/>
    <property type="match status" value="1"/>
</dbReference>
<evidence type="ECO:0000259" key="4">
    <source>
        <dbReference type="PROSITE" id="PS50002"/>
    </source>
</evidence>
<dbReference type="AlphaFoldDB" id="A0A4P9Y4E0"/>
<feature type="domain" description="SH3" evidence="4">
    <location>
        <begin position="52"/>
        <end position="113"/>
    </location>
</feature>
<evidence type="ECO:0000313" key="6">
    <source>
        <dbReference type="EMBL" id="RKP12700.1"/>
    </source>
</evidence>
<feature type="domain" description="PX" evidence="5">
    <location>
        <begin position="255"/>
        <end position="367"/>
    </location>
</feature>
<evidence type="ECO:0000256" key="3">
    <source>
        <dbReference type="SAM" id="MobiDB-lite"/>
    </source>
</evidence>
<gene>
    <name evidence="6" type="ORF">BJ684DRAFT_16841</name>
</gene>
<dbReference type="EMBL" id="KZ988235">
    <property type="protein sequence ID" value="RKP12700.1"/>
    <property type="molecule type" value="Genomic_DNA"/>
</dbReference>
<proteinExistence type="predicted"/>
<dbReference type="Gene3D" id="2.30.30.40">
    <property type="entry name" value="SH3 Domains"/>
    <property type="match status" value="1"/>
</dbReference>
<name>A0A4P9Y4E0_9FUNG</name>
<evidence type="ECO:0008006" key="8">
    <source>
        <dbReference type="Google" id="ProtNLM"/>
    </source>
</evidence>
<dbReference type="InterPro" id="IPR000717">
    <property type="entry name" value="PCI_dom"/>
</dbReference>
<dbReference type="SUPFAM" id="SSF64268">
    <property type="entry name" value="PX domain"/>
    <property type="match status" value="1"/>
</dbReference>
<feature type="region of interest" description="Disordered" evidence="3">
    <location>
        <begin position="1"/>
        <end position="51"/>
    </location>
</feature>
<dbReference type="GO" id="GO:0097320">
    <property type="term" value="P:plasma membrane tubulation"/>
    <property type="evidence" value="ECO:0007669"/>
    <property type="project" value="TreeGrafter"/>
</dbReference>
<feature type="compositionally biased region" description="Low complexity" evidence="3">
    <location>
        <begin position="16"/>
        <end position="51"/>
    </location>
</feature>
<feature type="region of interest" description="Disordered" evidence="3">
    <location>
        <begin position="215"/>
        <end position="246"/>
    </location>
</feature>
<feature type="compositionally biased region" description="Pro residues" evidence="3">
    <location>
        <begin position="119"/>
        <end position="130"/>
    </location>
</feature>
<dbReference type="GO" id="GO:0031410">
    <property type="term" value="C:cytoplasmic vesicle"/>
    <property type="evidence" value="ECO:0007669"/>
    <property type="project" value="TreeGrafter"/>
</dbReference>
<sequence length="1033" mass="117018">MTDPPPAMVSSPPPEASATTVTASPTTSDFSASSILSTTSKPPTSSKSATTLPPRTVKALFTFAGYTEYDELSFTEGDILTVVRERVAEGWWLAEKDGVCGLVPESYLSYGEGQLLGRPPSPHRPSPPFQSPVSSLGRSFMGSRPTEHDASFPTGGLPNRTPTGFSTTGSIRSLGTTGSSNALLAKRQLNRFSYYVTSGAEEFILAKHLAPKPSLLTPEDQDDLGDNLGDPTDITESDKHHVEEGPSWKSKAPRFYVYVHDPERRTKMGGMQEYTIFHLTSEFTEDVQVTVERRFSQFTWLHSRLATKFSALILPSLPEKQFSGRFNEEFIERRRRALERYINRVARHPIIRYSEILTHFLSCDDETEWRRKEKYFEGDSIQGSKFFEHVYHAEFNVDQEDGDKEKMDRFHAFTRAIDRYLPTFTDSAHAYKEGLLESKQRYRKLGMGLLRLISGSSEDEEHLLTEEGIWCWRDGCTDCMVRIGGIHEEHIEQQFLPWIEGMRDQLGMSGAQAPLVEMHSGAFRKYQEMTRYMEEDENEEEDPLTQEDEGSDSRGIKADPIAWKDEDFDAEEIKSRCETVFNVTLAESDRYHGDRVEDYRQGAMDLLDAQISLHERILGELREARATFEAGPYEEQGEVTRRRSEFAHLLEDAPIIRPVSVSSVSTVMGGDGRWGGAPLEAPQASFPTGLGEVARLLSHPRFMGPCTRTHTRLSLWELHLSPFRSSILHPLHPQSSLTMQELDFASGSYREQLSLLQPFVHRAALADQVEDVVKVVGDALAIPGLALYGPLLRENKHSSLLLYSWNLSVIEEKDQYPILTPPLAGKLRQLSLINLGKHRSNLRYEEVARCMGLSDTHELEEVMVEAMEKGLVKGRLDQHGQQFYLTQCLPREISLPETGELLSILRAWADRVDGRAQELERHISHAKEVSSNSTRERWMERTLLRLKAPNKGISMTQESEGDASSGASKRERRQDPTASDVAEWQSEDYIRESARLDAMDEAGGQIEQDTFLAWPLRKRWEDQWTGWRLLCPE</sequence>
<keyword evidence="1 2" id="KW-0728">SH3 domain</keyword>
<organism evidence="6 7">
    <name type="scientific">Piptocephalis cylindrospora</name>
    <dbReference type="NCBI Taxonomy" id="1907219"/>
    <lineage>
        <taxon>Eukaryota</taxon>
        <taxon>Fungi</taxon>
        <taxon>Fungi incertae sedis</taxon>
        <taxon>Zoopagomycota</taxon>
        <taxon>Zoopagomycotina</taxon>
        <taxon>Zoopagomycetes</taxon>
        <taxon>Zoopagales</taxon>
        <taxon>Piptocephalidaceae</taxon>
        <taxon>Piptocephalis</taxon>
    </lineage>
</organism>
<feature type="region of interest" description="Disordered" evidence="3">
    <location>
        <begin position="533"/>
        <end position="559"/>
    </location>
</feature>
<dbReference type="Gene3D" id="1.20.1270.60">
    <property type="entry name" value="Arfaptin homology (AH) domain/BAR domain"/>
    <property type="match status" value="1"/>
</dbReference>
<feature type="compositionally biased region" description="Pro residues" evidence="3">
    <location>
        <begin position="1"/>
        <end position="15"/>
    </location>
</feature>
<dbReference type="Gene3D" id="3.30.1520.10">
    <property type="entry name" value="Phox-like domain"/>
    <property type="match status" value="1"/>
</dbReference>
<accession>A0A4P9Y4E0</accession>
<reference evidence="7" key="1">
    <citation type="journal article" date="2018" name="Nat. Microbiol.">
        <title>Leveraging single-cell genomics to expand the fungal tree of life.</title>
        <authorList>
            <person name="Ahrendt S.R."/>
            <person name="Quandt C.A."/>
            <person name="Ciobanu D."/>
            <person name="Clum A."/>
            <person name="Salamov A."/>
            <person name="Andreopoulos B."/>
            <person name="Cheng J.F."/>
            <person name="Woyke T."/>
            <person name="Pelin A."/>
            <person name="Henrissat B."/>
            <person name="Reynolds N.K."/>
            <person name="Benny G.L."/>
            <person name="Smith M.E."/>
            <person name="James T.Y."/>
            <person name="Grigoriev I.V."/>
        </authorList>
    </citation>
    <scope>NUCLEOTIDE SEQUENCE [LARGE SCALE GENOMIC DNA]</scope>
</reference>
<evidence type="ECO:0000256" key="2">
    <source>
        <dbReference type="PROSITE-ProRule" id="PRU00192"/>
    </source>
</evidence>
<feature type="region of interest" description="Disordered" evidence="3">
    <location>
        <begin position="949"/>
        <end position="984"/>
    </location>
</feature>
<dbReference type="GO" id="GO:0006897">
    <property type="term" value="P:endocytosis"/>
    <property type="evidence" value="ECO:0007669"/>
    <property type="project" value="TreeGrafter"/>
</dbReference>
<keyword evidence="7" id="KW-1185">Reference proteome</keyword>
<dbReference type="InterPro" id="IPR001452">
    <property type="entry name" value="SH3_domain"/>
</dbReference>
<evidence type="ECO:0000256" key="1">
    <source>
        <dbReference type="ARBA" id="ARBA00022443"/>
    </source>
</evidence>
<dbReference type="PROSITE" id="PS50195">
    <property type="entry name" value="PX"/>
    <property type="match status" value="1"/>
</dbReference>
<dbReference type="PANTHER" id="PTHR45827">
    <property type="entry name" value="SORTING NEXIN"/>
    <property type="match status" value="1"/>
</dbReference>
<feature type="compositionally biased region" description="Basic and acidic residues" evidence="3">
    <location>
        <begin position="236"/>
        <end position="246"/>
    </location>
</feature>
<dbReference type="GO" id="GO:0035091">
    <property type="term" value="F:phosphatidylinositol binding"/>
    <property type="evidence" value="ECO:0007669"/>
    <property type="project" value="InterPro"/>
</dbReference>
<dbReference type="InterPro" id="IPR027267">
    <property type="entry name" value="AH/BAR_dom_sf"/>
</dbReference>
<dbReference type="Pfam" id="PF00787">
    <property type="entry name" value="PX"/>
    <property type="match status" value="1"/>
</dbReference>
<dbReference type="Proteomes" id="UP000267251">
    <property type="component" value="Unassembled WGS sequence"/>
</dbReference>
<dbReference type="PANTHER" id="PTHR45827:SF1">
    <property type="entry name" value="SORTING NEXIN"/>
    <property type="match status" value="1"/>
</dbReference>
<dbReference type="InterPro" id="IPR036871">
    <property type="entry name" value="PX_dom_sf"/>
</dbReference>
<protein>
    <recommendedName>
        <fullName evidence="8">PX domain-containing protein</fullName>
    </recommendedName>
</protein>
<dbReference type="InterPro" id="IPR001683">
    <property type="entry name" value="PX_dom"/>
</dbReference>
<dbReference type="SMART" id="SM00326">
    <property type="entry name" value="SH3"/>
    <property type="match status" value="1"/>
</dbReference>
<dbReference type="SUPFAM" id="SSF50044">
    <property type="entry name" value="SH3-domain"/>
    <property type="match status" value="1"/>
</dbReference>
<evidence type="ECO:0000259" key="5">
    <source>
        <dbReference type="PROSITE" id="PS50195"/>
    </source>
</evidence>
<dbReference type="GO" id="GO:0016197">
    <property type="term" value="P:endosomal transport"/>
    <property type="evidence" value="ECO:0007669"/>
    <property type="project" value="TreeGrafter"/>
</dbReference>
<evidence type="ECO:0000313" key="7">
    <source>
        <dbReference type="Proteomes" id="UP000267251"/>
    </source>
</evidence>
<dbReference type="InterPro" id="IPR036028">
    <property type="entry name" value="SH3-like_dom_sf"/>
</dbReference>